<name>A0A7X0P713_9ACTN</name>
<evidence type="ECO:0000313" key="1">
    <source>
        <dbReference type="EMBL" id="MBB6556237.1"/>
    </source>
</evidence>
<reference evidence="1 2" key="1">
    <citation type="submission" date="2020-08" db="EMBL/GenBank/DDBJ databases">
        <title>Sequencing the genomes of 1000 actinobacteria strains.</title>
        <authorList>
            <person name="Klenk H.-P."/>
        </authorList>
    </citation>
    <scope>NUCLEOTIDE SEQUENCE [LARGE SCALE GENOMIC DNA]</scope>
    <source>
        <strain evidence="1 2">DSM 43768</strain>
    </source>
</reference>
<accession>A0A7X0P713</accession>
<sequence>MTDTPLYTMVNGEPMISTEAVALLMGIPYERLRAEIDRQKAENPESETFKLPRAWTRQGNRIRKETQAALGYEAGMKECIDYLAAKAERKAGGES</sequence>
<evidence type="ECO:0000313" key="2">
    <source>
        <dbReference type="Proteomes" id="UP000565579"/>
    </source>
</evidence>
<organism evidence="1 2">
    <name type="scientific">Nonomuraea rubra</name>
    <dbReference type="NCBI Taxonomy" id="46180"/>
    <lineage>
        <taxon>Bacteria</taxon>
        <taxon>Bacillati</taxon>
        <taxon>Actinomycetota</taxon>
        <taxon>Actinomycetes</taxon>
        <taxon>Streptosporangiales</taxon>
        <taxon>Streptosporangiaceae</taxon>
        <taxon>Nonomuraea</taxon>
    </lineage>
</organism>
<keyword evidence="2" id="KW-1185">Reference proteome</keyword>
<comment type="caution">
    <text evidence="1">The sequence shown here is derived from an EMBL/GenBank/DDBJ whole genome shotgun (WGS) entry which is preliminary data.</text>
</comment>
<dbReference type="Proteomes" id="UP000565579">
    <property type="component" value="Unassembled WGS sequence"/>
</dbReference>
<protein>
    <submittedName>
        <fullName evidence="1">Uncharacterized protein</fullName>
    </submittedName>
</protein>
<dbReference type="RefSeq" id="WP_185110711.1">
    <property type="nucleotide sequence ID" value="NZ_BAAAXY010000153.1"/>
</dbReference>
<dbReference type="AlphaFoldDB" id="A0A7X0P713"/>
<gene>
    <name evidence="1" type="ORF">HD593_011032</name>
</gene>
<proteinExistence type="predicted"/>
<dbReference type="EMBL" id="JACHMI010000001">
    <property type="protein sequence ID" value="MBB6556237.1"/>
    <property type="molecule type" value="Genomic_DNA"/>
</dbReference>